<evidence type="ECO:0000313" key="3">
    <source>
        <dbReference type="EMBL" id="CAK7271782.1"/>
    </source>
</evidence>
<feature type="compositionally biased region" description="Basic and acidic residues" evidence="1">
    <location>
        <begin position="290"/>
        <end position="338"/>
    </location>
</feature>
<dbReference type="PROSITE" id="PS00636">
    <property type="entry name" value="DNAJ_1"/>
    <property type="match status" value="1"/>
</dbReference>
<dbReference type="PANTHER" id="PTHR44144">
    <property type="entry name" value="DNAJ HOMOLOG SUBFAMILY C MEMBER 9"/>
    <property type="match status" value="1"/>
</dbReference>
<sequence>MGLLPADPYRALGVESDADLAAIKTAYRRLVLKCHPDKVQDPALKAAKQDEFQRVQQAYEILSDERRRKEYDEDAKLKRLRDELSRSTARATTTTRSSPKTRSDPHIWTAEPPASFKPGPAPASPFSPYGSHSHPFSHSWERDIPYRTTAPFDEGRQARRTASYENTGGDVKDERRRRKDDDEHVTYEWARDKERERDRNRDSDRVREREKDRPKKGRSDREKEDKKEKLKREMEKREKERARARRQDQQEKFRTKKPIYVETHHDSDGDNLRAHNKTASSGVAASPNVGEEKHSESSRRDKSTRRDESPRVDYNTDKTTSEKMKYAADYMVKRRESKSGASIPPVNVTYDLSGDHDQAWQNDSKLPRPRRPSEDKKPRSRVFLDDADLHGYKETSEFRPPRLEKSNTSPAGALYMSGSSSSRVPMLSRASTMDYTRIPPPAAPVAPLSETGRHASKSEHRRRGSIDGVYVESFGPRRSSVQPRSSHHTFVDPFSMPRTPKTSHSRAPDDLYHQPLPSDTQGKPGFSKIKYSPANFSPEHVYQTKRFSSDDISYSNVHHSSSQYSSPHAPYLHARS</sequence>
<dbReference type="InterPro" id="IPR052594">
    <property type="entry name" value="J_domain-containing_protein"/>
</dbReference>
<dbReference type="CDD" id="cd06257">
    <property type="entry name" value="DnaJ"/>
    <property type="match status" value="1"/>
</dbReference>
<feature type="domain" description="J" evidence="2">
    <location>
        <begin position="7"/>
        <end position="75"/>
    </location>
</feature>
<evidence type="ECO:0000259" key="2">
    <source>
        <dbReference type="PROSITE" id="PS50076"/>
    </source>
</evidence>
<dbReference type="PANTHER" id="PTHR44144:SF1">
    <property type="entry name" value="DNAJ HOMOLOG SUBFAMILY C MEMBER 9"/>
    <property type="match status" value="1"/>
</dbReference>
<feature type="compositionally biased region" description="Basic and acidic residues" evidence="1">
    <location>
        <begin position="170"/>
        <end position="253"/>
    </location>
</feature>
<feature type="region of interest" description="Disordered" evidence="1">
    <location>
        <begin position="552"/>
        <end position="576"/>
    </location>
</feature>
<feature type="region of interest" description="Disordered" evidence="1">
    <location>
        <begin position="63"/>
        <end position="537"/>
    </location>
</feature>
<dbReference type="InterPro" id="IPR036869">
    <property type="entry name" value="J_dom_sf"/>
</dbReference>
<proteinExistence type="predicted"/>
<dbReference type="PROSITE" id="PS50076">
    <property type="entry name" value="DNAJ_2"/>
    <property type="match status" value="1"/>
</dbReference>
<dbReference type="Gene3D" id="1.10.287.110">
    <property type="entry name" value="DnaJ domain"/>
    <property type="match status" value="1"/>
</dbReference>
<feature type="compositionally biased region" description="Low complexity" evidence="1">
    <location>
        <begin position="553"/>
        <end position="566"/>
    </location>
</feature>
<dbReference type="Pfam" id="PF00226">
    <property type="entry name" value="DnaJ"/>
    <property type="match status" value="1"/>
</dbReference>
<dbReference type="SMART" id="SM00271">
    <property type="entry name" value="DnaJ"/>
    <property type="match status" value="1"/>
</dbReference>
<dbReference type="InterPro" id="IPR018253">
    <property type="entry name" value="DnaJ_domain_CS"/>
</dbReference>
<feature type="compositionally biased region" description="Basic and acidic residues" evidence="1">
    <location>
        <begin position="63"/>
        <end position="85"/>
    </location>
</feature>
<feature type="compositionally biased region" description="Basic and acidic residues" evidence="1">
    <location>
        <begin position="371"/>
        <end position="405"/>
    </location>
</feature>
<name>A0ABP0DWW9_9PEZI</name>
<reference evidence="3 4" key="1">
    <citation type="submission" date="2024-01" db="EMBL/GenBank/DDBJ databases">
        <authorList>
            <person name="Allen C."/>
            <person name="Tagirdzhanova G."/>
        </authorList>
    </citation>
    <scope>NUCLEOTIDE SEQUENCE [LARGE SCALE GENOMIC DNA]</scope>
    <source>
        <strain evidence="3 4">CBS 573.63</strain>
    </source>
</reference>
<evidence type="ECO:0000256" key="1">
    <source>
        <dbReference type="SAM" id="MobiDB-lite"/>
    </source>
</evidence>
<accession>A0ABP0DWW9</accession>
<dbReference type="Proteomes" id="UP001642501">
    <property type="component" value="Unassembled WGS sequence"/>
</dbReference>
<dbReference type="EMBL" id="CAWUOM010000094">
    <property type="protein sequence ID" value="CAK7271782.1"/>
    <property type="molecule type" value="Genomic_DNA"/>
</dbReference>
<feature type="compositionally biased region" description="Basic and acidic residues" evidence="1">
    <location>
        <begin position="262"/>
        <end position="273"/>
    </location>
</feature>
<gene>
    <name evidence="3" type="ORF">SEPCBS57363_004801</name>
</gene>
<keyword evidence="4" id="KW-1185">Reference proteome</keyword>
<protein>
    <recommendedName>
        <fullName evidence="2">J domain-containing protein</fullName>
    </recommendedName>
</protein>
<feature type="compositionally biased region" description="Low complexity" evidence="1">
    <location>
        <begin position="86"/>
        <end position="100"/>
    </location>
</feature>
<evidence type="ECO:0000313" key="4">
    <source>
        <dbReference type="Proteomes" id="UP001642501"/>
    </source>
</evidence>
<comment type="caution">
    <text evidence="3">The sequence shown here is derived from an EMBL/GenBank/DDBJ whole genome shotgun (WGS) entry which is preliminary data.</text>
</comment>
<dbReference type="InterPro" id="IPR001623">
    <property type="entry name" value="DnaJ_domain"/>
</dbReference>
<dbReference type="SUPFAM" id="SSF46565">
    <property type="entry name" value="Chaperone J-domain"/>
    <property type="match status" value="1"/>
</dbReference>
<organism evidence="3 4">
    <name type="scientific">Sporothrix epigloea</name>
    <dbReference type="NCBI Taxonomy" id="1892477"/>
    <lineage>
        <taxon>Eukaryota</taxon>
        <taxon>Fungi</taxon>
        <taxon>Dikarya</taxon>
        <taxon>Ascomycota</taxon>
        <taxon>Pezizomycotina</taxon>
        <taxon>Sordariomycetes</taxon>
        <taxon>Sordariomycetidae</taxon>
        <taxon>Ophiostomatales</taxon>
        <taxon>Ophiostomataceae</taxon>
        <taxon>Sporothrix</taxon>
    </lineage>
</organism>
<feature type="compositionally biased region" description="Polar residues" evidence="1">
    <location>
        <begin position="417"/>
        <end position="434"/>
    </location>
</feature>
<dbReference type="PRINTS" id="PR00625">
    <property type="entry name" value="JDOMAIN"/>
</dbReference>